<keyword evidence="5" id="KW-1185">Reference proteome</keyword>
<reference evidence="4 5" key="1">
    <citation type="journal article" date="2013" name="Genome Announc.">
        <title>Draft genome sequences for three mercury-methylating, sulfate-reducing bacteria.</title>
        <authorList>
            <person name="Brown S.D."/>
            <person name="Hurt R.A.Jr."/>
            <person name="Gilmour C.C."/>
            <person name="Elias D.A."/>
        </authorList>
    </citation>
    <scope>NUCLEOTIDE SEQUENCE [LARGE SCALE GENOMIC DNA]</scope>
    <source>
        <strain evidence="4 5">DSM 2059</strain>
    </source>
</reference>
<feature type="transmembrane region" description="Helical" evidence="2">
    <location>
        <begin position="138"/>
        <end position="158"/>
    </location>
</feature>
<evidence type="ECO:0000313" key="4">
    <source>
        <dbReference type="EMBL" id="EPR43210.1"/>
    </source>
</evidence>
<feature type="compositionally biased region" description="Basic and acidic residues" evidence="1">
    <location>
        <begin position="12"/>
        <end position="24"/>
    </location>
</feature>
<evidence type="ECO:0000313" key="5">
    <source>
        <dbReference type="Proteomes" id="UP000014977"/>
    </source>
</evidence>
<feature type="transmembrane region" description="Helical" evidence="2">
    <location>
        <begin position="104"/>
        <end position="126"/>
    </location>
</feature>
<feature type="domain" description="DUF5658" evidence="3">
    <location>
        <begin position="67"/>
        <end position="158"/>
    </location>
</feature>
<keyword evidence="2" id="KW-0812">Transmembrane</keyword>
<dbReference type="InterPro" id="IPR043717">
    <property type="entry name" value="DUF5658"/>
</dbReference>
<sequence length="162" mass="19124">MNRVPDGTPYDGKQDRRSGRDRRQQSVPSFKALLIYRRRRRLRREEDRHKFFFLDHYGTSIGMTFTAVLILSVIDAFLTLFLLSHGAVEINPIMAYVININEHVFIWVKYGLTVTSVVIVLLLNYAFMWRQRLNGRQLLNYFAVLFALVVAWELYLVIRIVI</sequence>
<feature type="region of interest" description="Disordered" evidence="1">
    <location>
        <begin position="1"/>
        <end position="25"/>
    </location>
</feature>
<keyword evidence="2" id="KW-0472">Membrane</keyword>
<keyword evidence="2" id="KW-1133">Transmembrane helix</keyword>
<feature type="transmembrane region" description="Helical" evidence="2">
    <location>
        <begin position="51"/>
        <end position="84"/>
    </location>
</feature>
<dbReference type="OrthoDB" id="5769138at2"/>
<evidence type="ECO:0000256" key="1">
    <source>
        <dbReference type="SAM" id="MobiDB-lite"/>
    </source>
</evidence>
<proteinExistence type="predicted"/>
<comment type="caution">
    <text evidence="4">The sequence shown here is derived from an EMBL/GenBank/DDBJ whole genome shotgun (WGS) entry which is preliminary data.</text>
</comment>
<gene>
    <name evidence="4" type="ORF">dsmv_1236</name>
</gene>
<protein>
    <recommendedName>
        <fullName evidence="3">DUF5658 domain-containing protein</fullName>
    </recommendedName>
</protein>
<name>S7U2J3_DESML</name>
<dbReference type="EMBL" id="ATHJ01000057">
    <property type="protein sequence ID" value="EPR43210.1"/>
    <property type="molecule type" value="Genomic_DNA"/>
</dbReference>
<dbReference type="Proteomes" id="UP000014977">
    <property type="component" value="Unassembled WGS sequence"/>
</dbReference>
<accession>S7U2J3</accession>
<dbReference type="AlphaFoldDB" id="S7U2J3"/>
<dbReference type="eggNOG" id="ENOG503351P">
    <property type="taxonomic scope" value="Bacteria"/>
</dbReference>
<dbReference type="RefSeq" id="WP_020875583.1">
    <property type="nucleotide sequence ID" value="NZ_ATHJ01000057.1"/>
</dbReference>
<organism evidence="4 5">
    <name type="scientific">Desulfococcus multivorans DSM 2059</name>
    <dbReference type="NCBI Taxonomy" id="1121405"/>
    <lineage>
        <taxon>Bacteria</taxon>
        <taxon>Pseudomonadati</taxon>
        <taxon>Thermodesulfobacteriota</taxon>
        <taxon>Desulfobacteria</taxon>
        <taxon>Desulfobacterales</taxon>
        <taxon>Desulfococcaceae</taxon>
        <taxon>Desulfococcus</taxon>
    </lineage>
</organism>
<evidence type="ECO:0000256" key="2">
    <source>
        <dbReference type="SAM" id="Phobius"/>
    </source>
</evidence>
<dbReference type="Pfam" id="PF18902">
    <property type="entry name" value="DUF5658"/>
    <property type="match status" value="1"/>
</dbReference>
<evidence type="ECO:0000259" key="3">
    <source>
        <dbReference type="Pfam" id="PF18902"/>
    </source>
</evidence>